<dbReference type="RefSeq" id="WP_283444239.1">
    <property type="nucleotide sequence ID" value="NZ_FXUL01000019.1"/>
</dbReference>
<protein>
    <recommendedName>
        <fullName evidence="5">LppC family lipoprotein</fullName>
    </recommendedName>
</protein>
<dbReference type="Pfam" id="PF04348">
    <property type="entry name" value="LppC"/>
    <property type="match status" value="1"/>
</dbReference>
<dbReference type="InterPro" id="IPR007443">
    <property type="entry name" value="LpoA"/>
</dbReference>
<name>A0ABY1QJI7_9BURK</name>
<dbReference type="SUPFAM" id="SSF53822">
    <property type="entry name" value="Periplasmic binding protein-like I"/>
    <property type="match status" value="1"/>
</dbReference>
<dbReference type="InterPro" id="IPR028082">
    <property type="entry name" value="Peripla_BP_I"/>
</dbReference>
<sequence>MSFRKMKTGPGSCAALVPRRLIAAAMLAGLCALAQANTTAANAYPADGLMLAQNDISLMPGGPVETESVPTPDVLTQPQDQAAAPRASGPVRIGLLLPLRSDSLRAAASMVRDGFVAAYEKSRDPGVSLTVIETGDAAQDVLDAYAGTLPDVDIMVGPLSRSGAAAVARRGTVDKPTIALTPADAVGDNAGAIPQLLSMGLSLEDDARQAAEWAAADQPGAAALVVSTSTAWQRRAARAFQAAWQRRGQPAEMFELSAAGGNLSASALGQLQERLRIGRPGLVFAALDAAQARQLRESIGADLPMYGTSQLNPYTPQGWTAVEARADMNGVRFIDLPWLLRPDSAAAAGYNRPEQARSADMERLYALGIDAYQVARGVAAQRGVFDVDGATGKLRISIGAGPARFERSASPAAYQDGIAAPMPGPP</sequence>
<feature type="signal peptide" evidence="2">
    <location>
        <begin position="1"/>
        <end position="36"/>
    </location>
</feature>
<feature type="chain" id="PRO_5045227536" description="LppC family lipoprotein" evidence="2">
    <location>
        <begin position="37"/>
        <end position="426"/>
    </location>
</feature>
<keyword evidence="2" id="KW-0732">Signal</keyword>
<reference evidence="3 4" key="1">
    <citation type="submission" date="2017-05" db="EMBL/GenBank/DDBJ databases">
        <authorList>
            <person name="Varghese N."/>
            <person name="Submissions S."/>
        </authorList>
    </citation>
    <scope>NUCLEOTIDE SEQUENCE [LARGE SCALE GENOMIC DNA]</scope>
    <source>
        <strain evidence="3 4">DSM 26001</strain>
    </source>
</reference>
<evidence type="ECO:0000313" key="3">
    <source>
        <dbReference type="EMBL" id="SMP73275.1"/>
    </source>
</evidence>
<evidence type="ECO:0000313" key="4">
    <source>
        <dbReference type="Proteomes" id="UP001158049"/>
    </source>
</evidence>
<keyword evidence="4" id="KW-1185">Reference proteome</keyword>
<dbReference type="Proteomes" id="UP001158049">
    <property type="component" value="Unassembled WGS sequence"/>
</dbReference>
<accession>A0ABY1QJI7</accession>
<evidence type="ECO:0008006" key="5">
    <source>
        <dbReference type="Google" id="ProtNLM"/>
    </source>
</evidence>
<keyword evidence="1" id="KW-0472">Membrane</keyword>
<comment type="caution">
    <text evidence="3">The sequence shown here is derived from an EMBL/GenBank/DDBJ whole genome shotgun (WGS) entry which is preliminary data.</text>
</comment>
<evidence type="ECO:0000256" key="2">
    <source>
        <dbReference type="SAM" id="SignalP"/>
    </source>
</evidence>
<dbReference type="PANTHER" id="PTHR38038:SF1">
    <property type="entry name" value="PENICILLIN-BINDING PROTEIN ACTIVATOR LPOA"/>
    <property type="match status" value="1"/>
</dbReference>
<proteinExistence type="predicted"/>
<dbReference type="PANTHER" id="PTHR38038">
    <property type="entry name" value="PENICILLIN-BINDING PROTEIN ACTIVATOR LPOA"/>
    <property type="match status" value="1"/>
</dbReference>
<organism evidence="3 4">
    <name type="scientific">Noviherbaspirillum suwonense</name>
    <dbReference type="NCBI Taxonomy" id="1224511"/>
    <lineage>
        <taxon>Bacteria</taxon>
        <taxon>Pseudomonadati</taxon>
        <taxon>Pseudomonadota</taxon>
        <taxon>Betaproteobacteria</taxon>
        <taxon>Burkholderiales</taxon>
        <taxon>Oxalobacteraceae</taxon>
        <taxon>Noviherbaspirillum</taxon>
    </lineage>
</organism>
<gene>
    <name evidence="3" type="ORF">SAMN06295970_11946</name>
</gene>
<evidence type="ECO:0000256" key="1">
    <source>
        <dbReference type="ARBA" id="ARBA00023136"/>
    </source>
</evidence>
<dbReference type="Gene3D" id="3.40.50.2300">
    <property type="match status" value="2"/>
</dbReference>
<dbReference type="EMBL" id="FXUL01000019">
    <property type="protein sequence ID" value="SMP73275.1"/>
    <property type="molecule type" value="Genomic_DNA"/>
</dbReference>